<protein>
    <submittedName>
        <fullName evidence="1">Uncharacterized protein</fullName>
    </submittedName>
</protein>
<organism evidence="1 2">
    <name type="scientific">Rhodococcus pyridinivorans AK37</name>
    <dbReference type="NCBI Taxonomy" id="1114960"/>
    <lineage>
        <taxon>Bacteria</taxon>
        <taxon>Bacillati</taxon>
        <taxon>Actinomycetota</taxon>
        <taxon>Actinomycetes</taxon>
        <taxon>Mycobacteriales</taxon>
        <taxon>Nocardiaceae</taxon>
        <taxon>Rhodococcus</taxon>
    </lineage>
</organism>
<comment type="caution">
    <text evidence="1">The sequence shown here is derived from an EMBL/GenBank/DDBJ whole genome shotgun (WGS) entry which is preliminary data.</text>
</comment>
<reference evidence="1 2" key="1">
    <citation type="submission" date="2011-12" db="EMBL/GenBank/DDBJ databases">
        <authorList>
            <person name="Kriszt B."/>
            <person name="Tancsics A."/>
            <person name="Cserhati M."/>
            <person name="Toth A."/>
            <person name="Nagy I."/>
            <person name="Horvath B."/>
            <person name="Tamura T."/>
            <person name="Kukolya J."/>
            <person name="Szoboszlay S."/>
        </authorList>
    </citation>
    <scope>NUCLEOTIDE SEQUENCE [LARGE SCALE GENOMIC DNA]</scope>
    <source>
        <strain evidence="1 2">AK37</strain>
    </source>
</reference>
<accession>H0JXG8</accession>
<evidence type="ECO:0000313" key="1">
    <source>
        <dbReference type="EMBL" id="EHK80863.1"/>
    </source>
</evidence>
<sequence>MHAQLERPLPDDLGASAVVRNATFEQAVDLLLDASPWVGDEHTPYVSALFTLARTLDNAGKISAATMMEFRQNVNDLRKCAPEEKAGDKPDQLDAVVARLLG</sequence>
<gene>
    <name evidence="1" type="ORF">AK37_22226</name>
</gene>
<evidence type="ECO:0000313" key="2">
    <source>
        <dbReference type="Proteomes" id="UP000005064"/>
    </source>
</evidence>
<proteinExistence type="predicted"/>
<dbReference type="PATRIC" id="fig|1114960.4.peg.4534"/>
<dbReference type="EMBL" id="AHBW01000061">
    <property type="protein sequence ID" value="EHK80863.1"/>
    <property type="molecule type" value="Genomic_DNA"/>
</dbReference>
<name>H0JXG8_9NOCA</name>
<dbReference type="Proteomes" id="UP000005064">
    <property type="component" value="Unassembled WGS sequence"/>
</dbReference>
<dbReference type="AlphaFoldDB" id="H0JXG8"/>